<reference evidence="1 2" key="1">
    <citation type="submission" date="2023-07" db="EMBL/GenBank/DDBJ databases">
        <title>Sequencing the genomes of 1000 actinobacteria strains.</title>
        <authorList>
            <person name="Klenk H.-P."/>
        </authorList>
    </citation>
    <scope>NUCLEOTIDE SEQUENCE [LARGE SCALE GENOMIC DNA]</scope>
    <source>
        <strain evidence="1 2">DSM 44710</strain>
    </source>
</reference>
<name>A0ABT9MRQ5_9ACTN</name>
<gene>
    <name evidence="1" type="ORF">J2S43_002622</name>
</gene>
<evidence type="ECO:0000313" key="2">
    <source>
        <dbReference type="Proteomes" id="UP001240984"/>
    </source>
</evidence>
<comment type="caution">
    <text evidence="1">The sequence shown here is derived from an EMBL/GenBank/DDBJ whole genome shotgun (WGS) entry which is preliminary data.</text>
</comment>
<proteinExistence type="predicted"/>
<evidence type="ECO:0000313" key="1">
    <source>
        <dbReference type="EMBL" id="MDP9794110.1"/>
    </source>
</evidence>
<accession>A0ABT9MRQ5</accession>
<organism evidence="1 2">
    <name type="scientific">Catenuloplanes nepalensis</name>
    <dbReference type="NCBI Taxonomy" id="587533"/>
    <lineage>
        <taxon>Bacteria</taxon>
        <taxon>Bacillati</taxon>
        <taxon>Actinomycetota</taxon>
        <taxon>Actinomycetes</taxon>
        <taxon>Micromonosporales</taxon>
        <taxon>Micromonosporaceae</taxon>
        <taxon>Catenuloplanes</taxon>
    </lineage>
</organism>
<dbReference type="Proteomes" id="UP001240984">
    <property type="component" value="Unassembled WGS sequence"/>
</dbReference>
<protein>
    <submittedName>
        <fullName evidence="1">Uncharacterized protein</fullName>
    </submittedName>
</protein>
<sequence>MVAPPNLITNVTRERRPVVGGLPGRGVRGSVPGWLSARASMRAVPGQRRERDVCLSDGVGPVT</sequence>
<dbReference type="EMBL" id="JAUSRA010000001">
    <property type="protein sequence ID" value="MDP9794110.1"/>
    <property type="molecule type" value="Genomic_DNA"/>
</dbReference>
<keyword evidence="2" id="KW-1185">Reference proteome</keyword>